<dbReference type="Gene3D" id="3.80.10.10">
    <property type="entry name" value="Ribonuclease Inhibitor"/>
    <property type="match status" value="1"/>
</dbReference>
<dbReference type="Proteomes" id="UP000238322">
    <property type="component" value="Unassembled WGS sequence"/>
</dbReference>
<name>A0A2S8FZE8_9BACT</name>
<sequence>MIWLLAIIALVCGVWTAIFQKSREDSYVSKLRSQGFEVYVYNLSYRERRDRNDPAWHYVTGVHLDINKFRGELSKGRAKLIGSNHLGMIRYLDEIESLSLDQSDVDSEALLSLACLPALRELSVANTDIDDRLLRAVGKYQKLEALDFQGTLVTENGLKELADCDQLHTLIMNDACATDEALVVVGKHPNINHLEACADRESPPNWYHKGFGGHLLIDSDQISDRGLGAIDSTARFSSLYLRSPKITGSFLRGWGSLEDLEYVDVTGCPNFDPLNVAYLTGISMRTLNITCKPSELRGVTFKKSPITVVNILWDAPLDEDDHKAIAEMKAKENTMYIKDGIRKVAIHSTK</sequence>
<proteinExistence type="predicted"/>
<dbReference type="EMBL" id="PUHY01000005">
    <property type="protein sequence ID" value="PQO37565.1"/>
    <property type="molecule type" value="Genomic_DNA"/>
</dbReference>
<dbReference type="SUPFAM" id="SSF52047">
    <property type="entry name" value="RNI-like"/>
    <property type="match status" value="1"/>
</dbReference>
<protein>
    <submittedName>
        <fullName evidence="1">Uncharacterized protein</fullName>
    </submittedName>
</protein>
<dbReference type="AlphaFoldDB" id="A0A2S8FZE8"/>
<accession>A0A2S8FZE8</accession>
<dbReference type="InterPro" id="IPR032675">
    <property type="entry name" value="LRR_dom_sf"/>
</dbReference>
<evidence type="ECO:0000313" key="1">
    <source>
        <dbReference type="EMBL" id="PQO37565.1"/>
    </source>
</evidence>
<gene>
    <name evidence="1" type="ORF">C5Y83_06365</name>
</gene>
<organism evidence="1 2">
    <name type="scientific">Blastopirellula marina</name>
    <dbReference type="NCBI Taxonomy" id="124"/>
    <lineage>
        <taxon>Bacteria</taxon>
        <taxon>Pseudomonadati</taxon>
        <taxon>Planctomycetota</taxon>
        <taxon>Planctomycetia</taxon>
        <taxon>Pirellulales</taxon>
        <taxon>Pirellulaceae</taxon>
        <taxon>Blastopirellula</taxon>
    </lineage>
</organism>
<reference evidence="1 2" key="1">
    <citation type="submission" date="2018-02" db="EMBL/GenBank/DDBJ databases">
        <title>Comparative genomes isolates from brazilian mangrove.</title>
        <authorList>
            <person name="Araujo J.E."/>
            <person name="Taketani R.G."/>
            <person name="Silva M.C.P."/>
            <person name="Loureco M.V."/>
            <person name="Andreote F.D."/>
        </authorList>
    </citation>
    <scope>NUCLEOTIDE SEQUENCE [LARGE SCALE GENOMIC DNA]</scope>
    <source>
        <strain evidence="1 2">Hex-1 MGV</strain>
    </source>
</reference>
<evidence type="ECO:0000313" key="2">
    <source>
        <dbReference type="Proteomes" id="UP000238322"/>
    </source>
</evidence>
<comment type="caution">
    <text evidence="1">The sequence shown here is derived from an EMBL/GenBank/DDBJ whole genome shotgun (WGS) entry which is preliminary data.</text>
</comment>